<proteinExistence type="predicted"/>
<accession>F0UQ87</accession>
<gene>
    <name evidence="1" type="ORF">HCEG_06300</name>
</gene>
<evidence type="ECO:0000313" key="2">
    <source>
        <dbReference type="Proteomes" id="UP000008142"/>
    </source>
</evidence>
<sequence length="194" mass="22560">MSKPGTSSGIAGIRKIRLDYRAIITCSRHCFLAELSDRQGRLIVQYDDIDEDICVYRGSHVYQLNLENLGYELVILLPENPITITDGLDTDYWNKVDRDRYEYAPISSHWRPLEQSKSSPSPRSVKELFVRLRKSLIVCKSGSVHKYAETSSVYTGLLFHYRHFEMTLKIPTFAQRNIEYENRIHESELGDRNL</sequence>
<dbReference type="EMBL" id="DS990640">
    <property type="protein sequence ID" value="EGC47085.1"/>
    <property type="molecule type" value="Genomic_DNA"/>
</dbReference>
<protein>
    <submittedName>
        <fullName evidence="1">Predicted protein</fullName>
    </submittedName>
</protein>
<dbReference type="Proteomes" id="UP000008142">
    <property type="component" value="Unassembled WGS sequence"/>
</dbReference>
<dbReference type="AlphaFoldDB" id="F0UQ87"/>
<dbReference type="OMA" id="ENRIHES"/>
<organism evidence="2">
    <name type="scientific">Ajellomyces capsulatus (strain H88)</name>
    <name type="common">Darling's disease fungus</name>
    <name type="synonym">Histoplasma capsulatum</name>
    <dbReference type="NCBI Taxonomy" id="544711"/>
    <lineage>
        <taxon>Eukaryota</taxon>
        <taxon>Fungi</taxon>
        <taxon>Dikarya</taxon>
        <taxon>Ascomycota</taxon>
        <taxon>Pezizomycotina</taxon>
        <taxon>Eurotiomycetes</taxon>
        <taxon>Eurotiomycetidae</taxon>
        <taxon>Onygenales</taxon>
        <taxon>Ajellomycetaceae</taxon>
        <taxon>Histoplasma</taxon>
    </lineage>
</organism>
<name>F0UQ87_AJEC8</name>
<dbReference type="OrthoDB" id="10314278at2759"/>
<dbReference type="HOGENOM" id="CLU_1610278_0_0_1"/>
<evidence type="ECO:0000313" key="1">
    <source>
        <dbReference type="EMBL" id="EGC47085.1"/>
    </source>
</evidence>
<reference evidence="2" key="1">
    <citation type="submission" date="2008-07" db="EMBL/GenBank/DDBJ databases">
        <title>Annotation of Ajellomyces capsulatus strain H88.</title>
        <authorList>
            <person name="Champion M."/>
            <person name="Cuomo C."/>
            <person name="Ma L.-J."/>
            <person name="Henn M.R."/>
            <person name="Sil A."/>
            <person name="Goldman B."/>
            <person name="Young S.K."/>
            <person name="Kodira C.D."/>
            <person name="Zeng Q."/>
            <person name="Koehrsen M."/>
            <person name="Alvarado L."/>
            <person name="Berlin A."/>
            <person name="Borenstein D."/>
            <person name="Chen Z."/>
            <person name="Engels R."/>
            <person name="Freedman E."/>
            <person name="Gellesch M."/>
            <person name="Goldberg J."/>
            <person name="Griggs A."/>
            <person name="Gujja S."/>
            <person name="Heiman D."/>
            <person name="Hepburn T."/>
            <person name="Howarth C."/>
            <person name="Jen D."/>
            <person name="Larson L."/>
            <person name="Lewis B."/>
            <person name="Mehta T."/>
            <person name="Park D."/>
            <person name="Pearson M."/>
            <person name="Roberts A."/>
            <person name="Saif S."/>
            <person name="Shea T."/>
            <person name="Shenoy N."/>
            <person name="Sisk P."/>
            <person name="Stolte C."/>
            <person name="Sykes S."/>
            <person name="Walk T."/>
            <person name="White J."/>
            <person name="Yandava C."/>
            <person name="Klein B."/>
            <person name="McEwen J.G."/>
            <person name="Puccia R."/>
            <person name="Goldman G.H."/>
            <person name="Felipe M.S."/>
            <person name="Nino-Vega G."/>
            <person name="San-Blas G."/>
            <person name="Taylor J."/>
            <person name="Mendoza L."/>
            <person name="Galagan J."/>
            <person name="Nusbaum C."/>
            <person name="Birren B."/>
        </authorList>
    </citation>
    <scope>NUCLEOTIDE SEQUENCE [LARGE SCALE GENOMIC DNA]</scope>
    <source>
        <strain evidence="2">H88</strain>
    </source>
</reference>